<protein>
    <submittedName>
        <fullName evidence="2">Uncharacterized protein</fullName>
    </submittedName>
</protein>
<organism evidence="2 3">
    <name type="scientific">Brassica carinata</name>
    <name type="common">Ethiopian mustard</name>
    <name type="synonym">Abyssinian cabbage</name>
    <dbReference type="NCBI Taxonomy" id="52824"/>
    <lineage>
        <taxon>Eukaryota</taxon>
        <taxon>Viridiplantae</taxon>
        <taxon>Streptophyta</taxon>
        <taxon>Embryophyta</taxon>
        <taxon>Tracheophyta</taxon>
        <taxon>Spermatophyta</taxon>
        <taxon>Magnoliopsida</taxon>
        <taxon>eudicotyledons</taxon>
        <taxon>Gunneridae</taxon>
        <taxon>Pentapetalae</taxon>
        <taxon>rosids</taxon>
        <taxon>malvids</taxon>
        <taxon>Brassicales</taxon>
        <taxon>Brassicaceae</taxon>
        <taxon>Brassiceae</taxon>
        <taxon>Brassica</taxon>
    </lineage>
</organism>
<dbReference type="EMBL" id="JAAMPC010000006">
    <property type="protein sequence ID" value="KAG2306247.1"/>
    <property type="molecule type" value="Genomic_DNA"/>
</dbReference>
<proteinExistence type="predicted"/>
<keyword evidence="3" id="KW-1185">Reference proteome</keyword>
<evidence type="ECO:0000313" key="2">
    <source>
        <dbReference type="EMBL" id="KAG2306247.1"/>
    </source>
</evidence>
<evidence type="ECO:0000313" key="3">
    <source>
        <dbReference type="Proteomes" id="UP000886595"/>
    </source>
</evidence>
<gene>
    <name evidence="2" type="ORF">Bca52824_025995</name>
</gene>
<sequence>MDKPKLFMEANRKQATAKPRHSCYRNKNLGRGRPPTPDPLGPVQTQIGNCRWTKPKKVTAIIDMIFRTPALALPTNQPNLDSIYNARSKTPESYL</sequence>
<dbReference type="OrthoDB" id="10484995at2759"/>
<comment type="caution">
    <text evidence="2">The sequence shown here is derived from an EMBL/GenBank/DDBJ whole genome shotgun (WGS) entry which is preliminary data.</text>
</comment>
<name>A0A8X7SH82_BRACI</name>
<accession>A0A8X7SH82</accession>
<dbReference type="Proteomes" id="UP000886595">
    <property type="component" value="Unassembled WGS sequence"/>
</dbReference>
<dbReference type="AlphaFoldDB" id="A0A8X7SH82"/>
<feature type="compositionally biased region" description="Basic residues" evidence="1">
    <location>
        <begin position="18"/>
        <end position="30"/>
    </location>
</feature>
<feature type="region of interest" description="Disordered" evidence="1">
    <location>
        <begin position="11"/>
        <end position="47"/>
    </location>
</feature>
<reference evidence="2 3" key="1">
    <citation type="submission" date="2020-02" db="EMBL/GenBank/DDBJ databases">
        <authorList>
            <person name="Ma Q."/>
            <person name="Huang Y."/>
            <person name="Song X."/>
            <person name="Pei D."/>
        </authorList>
    </citation>
    <scope>NUCLEOTIDE SEQUENCE [LARGE SCALE GENOMIC DNA]</scope>
    <source>
        <strain evidence="2">Sxm20200214</strain>
        <tissue evidence="2">Leaf</tissue>
    </source>
</reference>
<evidence type="ECO:0000256" key="1">
    <source>
        <dbReference type="SAM" id="MobiDB-lite"/>
    </source>
</evidence>